<evidence type="ECO:0000313" key="3">
    <source>
        <dbReference type="RefSeq" id="XP_018327520.1"/>
    </source>
</evidence>
<dbReference type="InParanoid" id="A0A1W4X5B5"/>
<protein>
    <submittedName>
        <fullName evidence="3">Uncharacterized protein LOC108738554</fullName>
    </submittedName>
</protein>
<accession>A0A1W4X5B5</accession>
<proteinExistence type="predicted"/>
<keyword evidence="2" id="KW-1185">Reference proteome</keyword>
<organism evidence="2 3">
    <name type="scientific">Agrilus planipennis</name>
    <name type="common">Emerald ash borer</name>
    <name type="synonym">Agrilus marcopoli</name>
    <dbReference type="NCBI Taxonomy" id="224129"/>
    <lineage>
        <taxon>Eukaryota</taxon>
        <taxon>Metazoa</taxon>
        <taxon>Ecdysozoa</taxon>
        <taxon>Arthropoda</taxon>
        <taxon>Hexapoda</taxon>
        <taxon>Insecta</taxon>
        <taxon>Pterygota</taxon>
        <taxon>Neoptera</taxon>
        <taxon>Endopterygota</taxon>
        <taxon>Coleoptera</taxon>
        <taxon>Polyphaga</taxon>
        <taxon>Elateriformia</taxon>
        <taxon>Buprestoidea</taxon>
        <taxon>Buprestidae</taxon>
        <taxon>Agrilinae</taxon>
        <taxon>Agrilus</taxon>
    </lineage>
</organism>
<evidence type="ECO:0000313" key="2">
    <source>
        <dbReference type="Proteomes" id="UP000192223"/>
    </source>
</evidence>
<dbReference type="GeneID" id="108738554"/>
<keyword evidence="1" id="KW-0732">Signal</keyword>
<gene>
    <name evidence="3" type="primary">LOC108738554</name>
</gene>
<feature type="signal peptide" evidence="1">
    <location>
        <begin position="1"/>
        <end position="17"/>
    </location>
</feature>
<dbReference type="RefSeq" id="XP_018327520.1">
    <property type="nucleotide sequence ID" value="XM_018472018.1"/>
</dbReference>
<dbReference type="Proteomes" id="UP000192223">
    <property type="component" value="Unplaced"/>
</dbReference>
<name>A0A1W4X5B5_AGRPL</name>
<evidence type="ECO:0000256" key="1">
    <source>
        <dbReference type="SAM" id="SignalP"/>
    </source>
</evidence>
<dbReference type="AlphaFoldDB" id="A0A1W4X5B5"/>
<sequence>MIEVLVELLMTFLIVHAIARALIHGTKQGKRNELSVIFPARKEKVCPEIKAIKRNKNMALDEGGYLYRCIGKPADVDTVEHPSGFAEMLVRKRKRQQRVFR</sequence>
<reference evidence="3" key="1">
    <citation type="submission" date="2025-08" db="UniProtKB">
        <authorList>
            <consortium name="RefSeq"/>
        </authorList>
    </citation>
    <scope>IDENTIFICATION</scope>
    <source>
        <tissue evidence="3">Entire body</tissue>
    </source>
</reference>
<dbReference type="KEGG" id="apln:108738554"/>
<feature type="chain" id="PRO_5010693528" evidence="1">
    <location>
        <begin position="18"/>
        <end position="101"/>
    </location>
</feature>